<dbReference type="AlphaFoldDB" id="A0A139LBW6"/>
<dbReference type="NCBIfam" id="TIGR04183">
    <property type="entry name" value="Por_Secre_tail"/>
    <property type="match status" value="1"/>
</dbReference>
<dbReference type="PATRIC" id="fig|329854.7.peg.2817"/>
<proteinExistence type="predicted"/>
<gene>
    <name evidence="3" type="ORF">HMPREF2531_02766</name>
</gene>
<protein>
    <recommendedName>
        <fullName evidence="2">Secretion system C-terminal sorting domain-containing protein</fullName>
    </recommendedName>
</protein>
<feature type="domain" description="Secretion system C-terminal sorting" evidence="2">
    <location>
        <begin position="70"/>
        <end position="141"/>
    </location>
</feature>
<dbReference type="RefSeq" id="WP_061436595.1">
    <property type="nucleotide sequence ID" value="NZ_KQ968698.1"/>
</dbReference>
<sequence length="144" mass="16310">MKPIIHLLFFLIACTSSYAQSNQAIVMKYDANGNRTNKKVITLTQTRNLSETQDEEIFENEFIGEKEIRVYPNPTKGQLQIKIIGTSTNLPKTVTLIGMNGSVLIRKSASDNEYTLDLSSLSSGMYILSIHMEDMKKEFKIIKE</sequence>
<name>A0A139LBW6_9BACE</name>
<accession>A0A139LBW6</accession>
<evidence type="ECO:0000313" key="3">
    <source>
        <dbReference type="EMBL" id="KXT48900.1"/>
    </source>
</evidence>
<dbReference type="Pfam" id="PF18962">
    <property type="entry name" value="Por_Secre_tail"/>
    <property type="match status" value="1"/>
</dbReference>
<comment type="caution">
    <text evidence="3">The sequence shown here is derived from an EMBL/GenBank/DDBJ whole genome shotgun (WGS) entry which is preliminary data.</text>
</comment>
<evidence type="ECO:0000259" key="2">
    <source>
        <dbReference type="Pfam" id="PF18962"/>
    </source>
</evidence>
<evidence type="ECO:0000256" key="1">
    <source>
        <dbReference type="SAM" id="SignalP"/>
    </source>
</evidence>
<dbReference type="Proteomes" id="UP000070319">
    <property type="component" value="Unassembled WGS sequence"/>
</dbReference>
<reference evidence="3 4" key="1">
    <citation type="submission" date="2016-02" db="EMBL/GenBank/DDBJ databases">
        <authorList>
            <person name="Wen L."/>
            <person name="He K."/>
            <person name="Yang H."/>
        </authorList>
    </citation>
    <scope>NUCLEOTIDE SEQUENCE [LARGE SCALE GENOMIC DNA]</scope>
    <source>
        <strain evidence="3 4">KLE1704</strain>
    </source>
</reference>
<dbReference type="InterPro" id="IPR026444">
    <property type="entry name" value="Secre_tail"/>
</dbReference>
<organism evidence="3">
    <name type="scientific">Bacteroides intestinalis</name>
    <dbReference type="NCBI Taxonomy" id="329854"/>
    <lineage>
        <taxon>Bacteria</taxon>
        <taxon>Pseudomonadati</taxon>
        <taxon>Bacteroidota</taxon>
        <taxon>Bacteroidia</taxon>
        <taxon>Bacteroidales</taxon>
        <taxon>Bacteroidaceae</taxon>
        <taxon>Bacteroides</taxon>
    </lineage>
</organism>
<dbReference type="EMBL" id="LTDF01000094">
    <property type="protein sequence ID" value="KXT48900.1"/>
    <property type="molecule type" value="Genomic_DNA"/>
</dbReference>
<feature type="signal peptide" evidence="1">
    <location>
        <begin position="1"/>
        <end position="19"/>
    </location>
</feature>
<keyword evidence="1" id="KW-0732">Signal</keyword>
<evidence type="ECO:0000313" key="4">
    <source>
        <dbReference type="Proteomes" id="UP000070319"/>
    </source>
</evidence>
<feature type="chain" id="PRO_5007487218" description="Secretion system C-terminal sorting domain-containing protein" evidence="1">
    <location>
        <begin position="20"/>
        <end position="144"/>
    </location>
</feature>